<dbReference type="SUPFAM" id="SSF53697">
    <property type="entry name" value="SIS domain"/>
    <property type="match status" value="1"/>
</dbReference>
<sequence length="309" mass="35086">MIGKKTIKEINRIPELLKEAKNYKITYNKNKKYTFIGCGSSYNLGLITTKMLKIYGYHSNVLSGGEVIVFDTIPETDVAIFLSRTGESTETVKAVDNFKKRNINTIGITCTPDSSLTKICDETFVFDFANEESVVMTGSFVFILNFLLNGIKYTDLSEDSKKLLLEIKNYVDSIDLFKYNHFVFLGFNEQYGVSKEGTLKIQEMAIQNVEFHEPLEYRHGPKSTLTNHSLIIVNSKDTEEELKLAEELKTMGAKVIFIGKNGDIIIPYNNGFESPLKMIIPQYLGYKKALIEDYNPDQPRNLSKSVILD</sequence>
<dbReference type="GO" id="GO:1901135">
    <property type="term" value="P:carbohydrate derivative metabolic process"/>
    <property type="evidence" value="ECO:0007669"/>
    <property type="project" value="InterPro"/>
</dbReference>
<dbReference type="Pfam" id="PF01380">
    <property type="entry name" value="SIS"/>
    <property type="match status" value="2"/>
</dbReference>
<dbReference type="Proteomes" id="UP000184334">
    <property type="component" value="Unassembled WGS sequence"/>
</dbReference>
<keyword evidence="3" id="KW-0808">Transferase</keyword>
<dbReference type="InterPro" id="IPR046348">
    <property type="entry name" value="SIS_dom_sf"/>
</dbReference>
<gene>
    <name evidence="3" type="ORF">SAMN02745164_02009</name>
</gene>
<proteinExistence type="predicted"/>
<dbReference type="RefSeq" id="WP_072865898.1">
    <property type="nucleotide sequence ID" value="NZ_FQUI01000047.1"/>
</dbReference>
<dbReference type="InterPro" id="IPR035466">
    <property type="entry name" value="GlmS/AgaS_SIS"/>
</dbReference>
<dbReference type="OrthoDB" id="9779207at2"/>
<dbReference type="EMBL" id="FQUI01000047">
    <property type="protein sequence ID" value="SHF21126.1"/>
    <property type="molecule type" value="Genomic_DNA"/>
</dbReference>
<evidence type="ECO:0000313" key="3">
    <source>
        <dbReference type="EMBL" id="SHF21126.1"/>
    </source>
</evidence>
<keyword evidence="3" id="KW-0032">Aminotransferase</keyword>
<comment type="caution">
    <text evidence="3">The sequence shown here is derived from an EMBL/GenBank/DDBJ whole genome shotgun (WGS) entry which is preliminary data.</text>
</comment>
<keyword evidence="4" id="KW-1185">Reference proteome</keyword>
<dbReference type="PANTHER" id="PTHR10937:SF4">
    <property type="entry name" value="GLUCOSAMINE-6-PHOSPHATE DEAMINASE"/>
    <property type="match status" value="1"/>
</dbReference>
<name>A0A1M4ZU29_MARH1</name>
<reference evidence="3" key="1">
    <citation type="submission" date="2016-11" db="EMBL/GenBank/DDBJ databases">
        <authorList>
            <person name="Varghese N."/>
            <person name="Submissions S."/>
        </authorList>
    </citation>
    <scope>NUCLEOTIDE SEQUENCE [LARGE SCALE GENOMIC DNA]</scope>
    <source>
        <strain evidence="3">DSM 16785</strain>
    </source>
</reference>
<protein>
    <submittedName>
        <fullName evidence="3">Glucosamine--fructose-6-phosphate aminotransferase (Isomerizing)</fullName>
    </submittedName>
</protein>
<dbReference type="PANTHER" id="PTHR10937">
    <property type="entry name" value="GLUCOSAMINE--FRUCTOSE-6-PHOSPHATE AMINOTRANSFERASE, ISOMERIZING"/>
    <property type="match status" value="1"/>
</dbReference>
<dbReference type="PROSITE" id="PS51464">
    <property type="entry name" value="SIS"/>
    <property type="match status" value="2"/>
</dbReference>
<feature type="domain" description="SIS" evidence="2">
    <location>
        <begin position="170"/>
        <end position="299"/>
    </location>
</feature>
<dbReference type="GO" id="GO:0097367">
    <property type="term" value="F:carbohydrate derivative binding"/>
    <property type="evidence" value="ECO:0007669"/>
    <property type="project" value="InterPro"/>
</dbReference>
<dbReference type="Gene3D" id="3.40.50.10490">
    <property type="entry name" value="Glucose-6-phosphate isomerase like protein, domain 1"/>
    <property type="match status" value="2"/>
</dbReference>
<feature type="domain" description="SIS" evidence="2">
    <location>
        <begin position="13"/>
        <end position="161"/>
    </location>
</feature>
<dbReference type="GO" id="GO:0008483">
    <property type="term" value="F:transaminase activity"/>
    <property type="evidence" value="ECO:0007669"/>
    <property type="project" value="UniProtKB-KW"/>
</dbReference>
<dbReference type="STRING" id="1122195.SAMN02745164_02009"/>
<keyword evidence="1" id="KW-0677">Repeat</keyword>
<evidence type="ECO:0000259" key="2">
    <source>
        <dbReference type="PROSITE" id="PS51464"/>
    </source>
</evidence>
<evidence type="ECO:0000256" key="1">
    <source>
        <dbReference type="ARBA" id="ARBA00022737"/>
    </source>
</evidence>
<accession>A0A1M4ZU29</accession>
<dbReference type="CDD" id="cd05008">
    <property type="entry name" value="SIS_GlmS_GlmD_1"/>
    <property type="match status" value="1"/>
</dbReference>
<organism evidence="3 4">
    <name type="scientific">Marinitoga hydrogenitolerans (strain DSM 16785 / JCM 12826 / AT1271)</name>
    <dbReference type="NCBI Taxonomy" id="1122195"/>
    <lineage>
        <taxon>Bacteria</taxon>
        <taxon>Thermotogati</taxon>
        <taxon>Thermotogota</taxon>
        <taxon>Thermotogae</taxon>
        <taxon>Petrotogales</taxon>
        <taxon>Petrotogaceae</taxon>
        <taxon>Marinitoga</taxon>
    </lineage>
</organism>
<evidence type="ECO:0000313" key="4">
    <source>
        <dbReference type="Proteomes" id="UP000184334"/>
    </source>
</evidence>
<dbReference type="InterPro" id="IPR035490">
    <property type="entry name" value="GlmS/FrlB_SIS"/>
</dbReference>
<dbReference type="AlphaFoldDB" id="A0A1M4ZU29"/>
<dbReference type="CDD" id="cd05009">
    <property type="entry name" value="SIS_GlmS_GlmD_2"/>
    <property type="match status" value="1"/>
</dbReference>
<dbReference type="InterPro" id="IPR001347">
    <property type="entry name" value="SIS_dom"/>
</dbReference>